<organism evidence="6 7">
    <name type="scientific">Sphagnum jensenii</name>
    <dbReference type="NCBI Taxonomy" id="128206"/>
    <lineage>
        <taxon>Eukaryota</taxon>
        <taxon>Viridiplantae</taxon>
        <taxon>Streptophyta</taxon>
        <taxon>Embryophyta</taxon>
        <taxon>Bryophyta</taxon>
        <taxon>Sphagnophytina</taxon>
        <taxon>Sphagnopsida</taxon>
        <taxon>Sphagnales</taxon>
        <taxon>Sphagnaceae</taxon>
        <taxon>Sphagnum</taxon>
    </lineage>
</organism>
<accession>A0ABP1BJR2</accession>
<dbReference type="PANTHER" id="PTHR24093">
    <property type="entry name" value="CATION TRANSPORTING ATPASE"/>
    <property type="match status" value="1"/>
</dbReference>
<dbReference type="InterPro" id="IPR023298">
    <property type="entry name" value="ATPase_P-typ_TM_dom_sf"/>
</dbReference>
<gene>
    <name evidence="6" type="ORF">CSSPJE1EN2_LOCUS18085</name>
</gene>
<evidence type="ECO:0000256" key="1">
    <source>
        <dbReference type="ARBA" id="ARBA00004127"/>
    </source>
</evidence>
<dbReference type="PROSITE" id="PS00154">
    <property type="entry name" value="ATPASE_E1_E2"/>
    <property type="match status" value="1"/>
</dbReference>
<dbReference type="InterPro" id="IPR018303">
    <property type="entry name" value="ATPase_P-typ_P_site"/>
</dbReference>
<dbReference type="EMBL" id="OZ023706">
    <property type="protein sequence ID" value="CAK9875863.1"/>
    <property type="molecule type" value="Genomic_DNA"/>
</dbReference>
<dbReference type="Gene3D" id="1.20.1110.10">
    <property type="entry name" value="Calcium-transporting ATPase, transmembrane domain"/>
    <property type="match status" value="1"/>
</dbReference>
<keyword evidence="7" id="KW-1185">Reference proteome</keyword>
<dbReference type="SUPFAM" id="SSF81660">
    <property type="entry name" value="Metal cation-transporting ATPase, ATP-binding domain N"/>
    <property type="match status" value="1"/>
</dbReference>
<proteinExistence type="predicted"/>
<dbReference type="Proteomes" id="UP001497522">
    <property type="component" value="Chromosome 5"/>
</dbReference>
<evidence type="ECO:0000256" key="2">
    <source>
        <dbReference type="ARBA" id="ARBA00022692"/>
    </source>
</evidence>
<evidence type="ECO:0000256" key="3">
    <source>
        <dbReference type="ARBA" id="ARBA00022842"/>
    </source>
</evidence>
<keyword evidence="3" id="KW-0460">Magnesium</keyword>
<comment type="subcellular location">
    <subcellularLocation>
        <location evidence="1">Endomembrane system</location>
        <topology evidence="1">Multi-pass membrane protein</topology>
    </subcellularLocation>
</comment>
<evidence type="ECO:0000313" key="6">
    <source>
        <dbReference type="EMBL" id="CAK9875863.1"/>
    </source>
</evidence>
<reference evidence="6" key="1">
    <citation type="submission" date="2024-03" db="EMBL/GenBank/DDBJ databases">
        <authorList>
            <consortium name="ELIXIR-Norway"/>
            <consortium name="Elixir Norway"/>
        </authorList>
    </citation>
    <scope>NUCLEOTIDE SEQUENCE</scope>
</reference>
<dbReference type="NCBIfam" id="TIGR01494">
    <property type="entry name" value="ATPase_P-type"/>
    <property type="match status" value="1"/>
</dbReference>
<protein>
    <submittedName>
        <fullName evidence="6">Uncharacterized protein</fullName>
    </submittedName>
</protein>
<dbReference type="InterPro" id="IPR001757">
    <property type="entry name" value="P_typ_ATPase"/>
</dbReference>
<name>A0ABP1BJR2_9BRYO</name>
<evidence type="ECO:0000313" key="7">
    <source>
        <dbReference type="Proteomes" id="UP001497522"/>
    </source>
</evidence>
<dbReference type="PANTHER" id="PTHR24093:SF369">
    <property type="entry name" value="CALCIUM-TRANSPORTING ATPASE"/>
    <property type="match status" value="1"/>
</dbReference>
<dbReference type="SUPFAM" id="SSF81665">
    <property type="entry name" value="Calcium ATPase, transmembrane domain M"/>
    <property type="match status" value="1"/>
</dbReference>
<dbReference type="Gene3D" id="3.40.1110.10">
    <property type="entry name" value="Calcium-transporting ATPase, cytoplasmic domain N"/>
    <property type="match status" value="1"/>
</dbReference>
<dbReference type="Pfam" id="PF13246">
    <property type="entry name" value="Cation_ATPase"/>
    <property type="match status" value="1"/>
</dbReference>
<sequence length="184" mass="20408">MFAIAVTIVVVAVPEGLPLAVTLTLAYSMRKMMADKVLVHHLAACETMGSATTICSDKTGTLTTNKMTVTTAWIAGKRIEAFDETVLSPNIRGRRTGGEWQFNRVCSFSWGLKLGMNFKQIKRELPVIHIETFNSMKKRAGVVFRSRDGEVQVHWKGAAEMILDQCTAWLDLDGSTYPLTPEKV</sequence>
<keyword evidence="5" id="KW-0472">Membrane</keyword>
<dbReference type="InterPro" id="IPR023299">
    <property type="entry name" value="ATPase_P-typ_cyto_dom_N"/>
</dbReference>
<evidence type="ECO:0000256" key="4">
    <source>
        <dbReference type="ARBA" id="ARBA00022989"/>
    </source>
</evidence>
<keyword evidence="4" id="KW-1133">Transmembrane helix</keyword>
<evidence type="ECO:0000256" key="5">
    <source>
        <dbReference type="ARBA" id="ARBA00023136"/>
    </source>
</evidence>
<keyword evidence="2" id="KW-0812">Transmembrane</keyword>